<proteinExistence type="predicted"/>
<dbReference type="Proteomes" id="UP000265703">
    <property type="component" value="Unassembled WGS sequence"/>
</dbReference>
<dbReference type="OrthoDB" id="2418982at2759"/>
<protein>
    <recommendedName>
        <fullName evidence="3">Helicase</fullName>
    </recommendedName>
</protein>
<evidence type="ECO:0000313" key="1">
    <source>
        <dbReference type="EMBL" id="RIA89446.1"/>
    </source>
</evidence>
<feature type="non-terminal residue" evidence="1">
    <location>
        <position position="1"/>
    </location>
</feature>
<name>A0A397SXS9_9GLOM</name>
<reference evidence="1 2" key="1">
    <citation type="submission" date="2018-06" db="EMBL/GenBank/DDBJ databases">
        <title>Comparative genomics reveals the genomic features of Rhizophagus irregularis, R. cerebriforme, R. diaphanum and Gigaspora rosea, and their symbiotic lifestyle signature.</title>
        <authorList>
            <person name="Morin E."/>
            <person name="San Clemente H."/>
            <person name="Chen E.C.H."/>
            <person name="De La Providencia I."/>
            <person name="Hainaut M."/>
            <person name="Kuo A."/>
            <person name="Kohler A."/>
            <person name="Murat C."/>
            <person name="Tang N."/>
            <person name="Roy S."/>
            <person name="Loubradou J."/>
            <person name="Henrissat B."/>
            <person name="Grigoriev I.V."/>
            <person name="Corradi N."/>
            <person name="Roux C."/>
            <person name="Martin F.M."/>
        </authorList>
    </citation>
    <scope>NUCLEOTIDE SEQUENCE [LARGE SCALE GENOMIC DNA]</scope>
    <source>
        <strain evidence="1 2">DAOM 227022</strain>
    </source>
</reference>
<dbReference type="STRING" id="658196.A0A397SXS9"/>
<evidence type="ECO:0008006" key="3">
    <source>
        <dbReference type="Google" id="ProtNLM"/>
    </source>
</evidence>
<keyword evidence="2" id="KW-1185">Reference proteome</keyword>
<dbReference type="AlphaFoldDB" id="A0A397SXS9"/>
<comment type="caution">
    <text evidence="1">The sequence shown here is derived from an EMBL/GenBank/DDBJ whole genome shotgun (WGS) entry which is preliminary data.</text>
</comment>
<organism evidence="1 2">
    <name type="scientific">Glomus cerebriforme</name>
    <dbReference type="NCBI Taxonomy" id="658196"/>
    <lineage>
        <taxon>Eukaryota</taxon>
        <taxon>Fungi</taxon>
        <taxon>Fungi incertae sedis</taxon>
        <taxon>Mucoromycota</taxon>
        <taxon>Glomeromycotina</taxon>
        <taxon>Glomeromycetes</taxon>
        <taxon>Glomerales</taxon>
        <taxon>Glomeraceae</taxon>
        <taxon>Glomus</taxon>
    </lineage>
</organism>
<sequence>VHKVQGLTLPDTSLNLDFQIFEKEQVYVAISRCNNWNNVKIKSLSMDAFAVDKSMIKEYERLEAIAFTSLPLSRSLQADL</sequence>
<gene>
    <name evidence="1" type="ORF">C1645_694349</name>
</gene>
<accession>A0A397SXS9</accession>
<dbReference type="EMBL" id="QKYT01000219">
    <property type="protein sequence ID" value="RIA89446.1"/>
    <property type="molecule type" value="Genomic_DNA"/>
</dbReference>
<evidence type="ECO:0000313" key="2">
    <source>
        <dbReference type="Proteomes" id="UP000265703"/>
    </source>
</evidence>